<organism evidence="1 2">
    <name type="scientific">Bartonella fuyuanensis</name>
    <dbReference type="NCBI Taxonomy" id="1460968"/>
    <lineage>
        <taxon>Bacteria</taxon>
        <taxon>Pseudomonadati</taxon>
        <taxon>Pseudomonadota</taxon>
        <taxon>Alphaproteobacteria</taxon>
        <taxon>Hyphomicrobiales</taxon>
        <taxon>Bartonellaceae</taxon>
        <taxon>Bartonella</taxon>
    </lineage>
</organism>
<reference evidence="1 2" key="1">
    <citation type="submission" date="2020-08" db="EMBL/GenBank/DDBJ databases">
        <title>Genomic Encyclopedia of Type Strains, Phase IV (KMG-IV): sequencing the most valuable type-strain genomes for metagenomic binning, comparative biology and taxonomic classification.</title>
        <authorList>
            <person name="Goeker M."/>
        </authorList>
    </citation>
    <scope>NUCLEOTIDE SEQUENCE [LARGE SCALE GENOMIC DNA]</scope>
    <source>
        <strain evidence="1 2">DSM 100694</strain>
    </source>
</reference>
<comment type="caution">
    <text evidence="1">The sequence shown here is derived from an EMBL/GenBank/DDBJ whole genome shotgun (WGS) entry which is preliminary data.</text>
</comment>
<sequence>MNVKKSLGKFVMIAQKRYANKPTIVDYLSHSAIKLLDIHAMLAKVRKGDMGEKPNLLRQIDSTKQQLDEISHALILEYRKRQENERFLKQILLSISNQLFSLNNGFKETGRLFFQEVRILQSQMQCLYEGKERLHLLNSQEAPCSPSKIDEIIKQLQKAREKLIIESPHLFEKKQKS</sequence>
<keyword evidence="2" id="KW-1185">Reference proteome</keyword>
<gene>
    <name evidence="1" type="ORF">GGR08_001616</name>
</gene>
<proteinExistence type="predicted"/>
<dbReference type="AlphaFoldDB" id="A0A840E0M8"/>
<accession>A0A840E0M8</accession>
<evidence type="ECO:0000313" key="1">
    <source>
        <dbReference type="EMBL" id="MBB4077285.1"/>
    </source>
</evidence>
<protein>
    <submittedName>
        <fullName evidence="1">Uncharacterized protein</fullName>
    </submittedName>
</protein>
<name>A0A840E0M8_9HYPH</name>
<dbReference type="Proteomes" id="UP000585970">
    <property type="component" value="Unassembled WGS sequence"/>
</dbReference>
<evidence type="ECO:0000313" key="2">
    <source>
        <dbReference type="Proteomes" id="UP000585970"/>
    </source>
</evidence>
<dbReference type="EMBL" id="JACIFE010000039">
    <property type="protein sequence ID" value="MBB4077285.1"/>
    <property type="molecule type" value="Genomic_DNA"/>
</dbReference>